<accession>A0A0J1K7A6</accession>
<comment type="caution">
    <text evidence="1">The sequence shown here is derived from an EMBL/GenBank/DDBJ whole genome shotgun (WGS) entry which is preliminary data.</text>
</comment>
<organism evidence="1 2">
    <name type="scientific">Photobacterium ganghwense</name>
    <dbReference type="NCBI Taxonomy" id="320778"/>
    <lineage>
        <taxon>Bacteria</taxon>
        <taxon>Pseudomonadati</taxon>
        <taxon>Pseudomonadota</taxon>
        <taxon>Gammaproteobacteria</taxon>
        <taxon>Vibrionales</taxon>
        <taxon>Vibrionaceae</taxon>
        <taxon>Photobacterium</taxon>
    </lineage>
</organism>
<protein>
    <recommendedName>
        <fullName evidence="3">Phosphoribosyl-ATP pyrophosphohydrolase</fullName>
    </recommendedName>
</protein>
<keyword evidence="2" id="KW-1185">Reference proteome</keyword>
<dbReference type="PATRIC" id="fig|320778.3.peg.1402"/>
<dbReference type="AlphaFoldDB" id="A0A0J1K7A6"/>
<dbReference type="Gene3D" id="1.10.3420.10">
    <property type="entry name" value="putative ntp pyrophosphohydrolase like domain"/>
    <property type="match status" value="1"/>
</dbReference>
<dbReference type="SUPFAM" id="SSF101386">
    <property type="entry name" value="all-alpha NTP pyrophosphatases"/>
    <property type="match status" value="1"/>
</dbReference>
<dbReference type="CDD" id="cd11530">
    <property type="entry name" value="NTP-PPase_DR2231_like"/>
    <property type="match status" value="1"/>
</dbReference>
<dbReference type="InterPro" id="IPR021130">
    <property type="entry name" value="PRib-ATP_PPHydrolase-like"/>
</dbReference>
<dbReference type="Proteomes" id="UP000035909">
    <property type="component" value="Unassembled WGS sequence"/>
</dbReference>
<evidence type="ECO:0000313" key="2">
    <source>
        <dbReference type="Proteomes" id="UP000035909"/>
    </source>
</evidence>
<dbReference type="STRING" id="320778.ABT57_06520"/>
<dbReference type="InterPro" id="IPR033653">
    <property type="entry name" value="NTP-PPase_DR2231-like"/>
</dbReference>
<gene>
    <name evidence="1" type="ORF">ABT57_06520</name>
</gene>
<name>A0A0J1K7A6_9GAMM</name>
<dbReference type="EMBL" id="LDOU01000006">
    <property type="protein sequence ID" value="KLV10222.1"/>
    <property type="molecule type" value="Genomic_DNA"/>
</dbReference>
<reference evidence="1 2" key="1">
    <citation type="submission" date="2015-05" db="EMBL/GenBank/DDBJ databases">
        <title>Photobacterium galathea sp. nov.</title>
        <authorList>
            <person name="Machado H."/>
            <person name="Gram L."/>
        </authorList>
    </citation>
    <scope>NUCLEOTIDE SEQUENCE [LARGE SCALE GENOMIC DNA]</scope>
    <source>
        <strain evidence="1 2">DSM 22954</strain>
    </source>
</reference>
<proteinExistence type="predicted"/>
<dbReference type="RefSeq" id="WP_047884385.1">
    <property type="nucleotide sequence ID" value="NZ_LDOU01000006.1"/>
</dbReference>
<dbReference type="Pfam" id="PF01503">
    <property type="entry name" value="PRA-PH"/>
    <property type="match status" value="1"/>
</dbReference>
<dbReference type="InterPro" id="IPR023292">
    <property type="entry name" value="NTP_PyroPHydrolase-like_dom_sf"/>
</dbReference>
<evidence type="ECO:0008006" key="3">
    <source>
        <dbReference type="Google" id="ProtNLM"/>
    </source>
</evidence>
<evidence type="ECO:0000313" key="1">
    <source>
        <dbReference type="EMBL" id="KLV10222.1"/>
    </source>
</evidence>
<sequence>MSLYEQALEITHEFHDVFGDPIAAAPTLGLLQTRHNLVLEEAKELKEAIESGDEEGVIDALGDLVYVAAGSITAMKSSWLSLESHVDANAGYILAKSVRNTFRTDLEMVVAIALSSCETLMNGVKVTSDVQNLADRFLIGCGVLIKVIEAVMTCGKIDHKSVMEDIHASNMSKLWPADAEMRLELAGSDTERYGDIAFRPCLNRDEYVGYRLSDNKILKCPTYNEVKLGGYVSGVLREALSA</sequence>